<dbReference type="Gene3D" id="1.10.1740.10">
    <property type="match status" value="1"/>
</dbReference>
<dbReference type="AlphaFoldDB" id="A0A2W5N4E3"/>
<dbReference type="CDD" id="cd06171">
    <property type="entry name" value="Sigma70_r4"/>
    <property type="match status" value="1"/>
</dbReference>
<accession>A0A2W5N4E3</accession>
<dbReference type="GO" id="GO:0006352">
    <property type="term" value="P:DNA-templated transcription initiation"/>
    <property type="evidence" value="ECO:0007669"/>
    <property type="project" value="InterPro"/>
</dbReference>
<gene>
    <name evidence="9" type="ORF">DI551_01835</name>
</gene>
<dbReference type="PROSITE" id="PS01063">
    <property type="entry name" value="SIGMA70_ECF"/>
    <property type="match status" value="1"/>
</dbReference>
<dbReference type="SUPFAM" id="SSF88946">
    <property type="entry name" value="Sigma2 domain of RNA polymerase sigma factors"/>
    <property type="match status" value="1"/>
</dbReference>
<evidence type="ECO:0000256" key="3">
    <source>
        <dbReference type="ARBA" id="ARBA00023082"/>
    </source>
</evidence>
<dbReference type="InterPro" id="IPR014284">
    <property type="entry name" value="RNA_pol_sigma-70_dom"/>
</dbReference>
<dbReference type="EMBL" id="QFQB01000006">
    <property type="protein sequence ID" value="PZQ48286.1"/>
    <property type="molecule type" value="Genomic_DNA"/>
</dbReference>
<evidence type="ECO:0000259" key="8">
    <source>
        <dbReference type="Pfam" id="PF04545"/>
    </source>
</evidence>
<keyword evidence="4 6" id="KW-0238">DNA-binding</keyword>
<evidence type="ECO:0000256" key="2">
    <source>
        <dbReference type="ARBA" id="ARBA00023015"/>
    </source>
</evidence>
<evidence type="ECO:0000256" key="4">
    <source>
        <dbReference type="ARBA" id="ARBA00023125"/>
    </source>
</evidence>
<keyword evidence="3 6" id="KW-0731">Sigma factor</keyword>
<name>A0A2W5N4E3_9BACT</name>
<reference evidence="9 10" key="1">
    <citation type="submission" date="2017-08" db="EMBL/GenBank/DDBJ databases">
        <title>Infants hospitalized years apart are colonized by the same room-sourced microbial strains.</title>
        <authorList>
            <person name="Brooks B."/>
            <person name="Olm M.R."/>
            <person name="Firek B.A."/>
            <person name="Baker R."/>
            <person name="Thomas B.C."/>
            <person name="Morowitz M.J."/>
            <person name="Banfield J.F."/>
        </authorList>
    </citation>
    <scope>NUCLEOTIDE SEQUENCE [LARGE SCALE GENOMIC DNA]</scope>
    <source>
        <strain evidence="9">S2_005_002_R2_29</strain>
    </source>
</reference>
<keyword evidence="5 6" id="KW-0804">Transcription</keyword>
<dbReference type="InterPro" id="IPR013324">
    <property type="entry name" value="RNA_pol_sigma_r3/r4-like"/>
</dbReference>
<dbReference type="GO" id="GO:0003677">
    <property type="term" value="F:DNA binding"/>
    <property type="evidence" value="ECO:0007669"/>
    <property type="project" value="UniProtKB-KW"/>
</dbReference>
<evidence type="ECO:0000256" key="5">
    <source>
        <dbReference type="ARBA" id="ARBA00023163"/>
    </source>
</evidence>
<comment type="similarity">
    <text evidence="1 6">Belongs to the sigma-70 factor family. ECF subfamily.</text>
</comment>
<dbReference type="NCBIfam" id="TIGR02937">
    <property type="entry name" value="sigma70-ECF"/>
    <property type="match status" value="1"/>
</dbReference>
<dbReference type="Proteomes" id="UP000249417">
    <property type="component" value="Unassembled WGS sequence"/>
</dbReference>
<evidence type="ECO:0000259" key="7">
    <source>
        <dbReference type="Pfam" id="PF04542"/>
    </source>
</evidence>
<dbReference type="GO" id="GO:0016987">
    <property type="term" value="F:sigma factor activity"/>
    <property type="evidence" value="ECO:0007669"/>
    <property type="project" value="UniProtKB-KW"/>
</dbReference>
<evidence type="ECO:0000313" key="9">
    <source>
        <dbReference type="EMBL" id="PZQ48286.1"/>
    </source>
</evidence>
<keyword evidence="2 6" id="KW-0805">Transcription regulation</keyword>
<sequence>MGPARARDLLVAVARQKNKEAFAELFEYFAPRIKSFLMKGGAAPDAADELAQETMITVWQRAESFDPAKASASTWIFTIARNKRIDALRKTPRPEVDADDANLVDAAPNASEAIGAQEETDIMAEAIQNLPADQADLLYKSFFEDKTHADIAKETNLPLGTVKSRIRIALDKLRANKKVTELRA</sequence>
<evidence type="ECO:0000313" key="10">
    <source>
        <dbReference type="Proteomes" id="UP000249417"/>
    </source>
</evidence>
<dbReference type="InterPro" id="IPR036388">
    <property type="entry name" value="WH-like_DNA-bd_sf"/>
</dbReference>
<protein>
    <recommendedName>
        <fullName evidence="6">RNA polymerase sigma factor</fullName>
    </recommendedName>
</protein>
<dbReference type="InterPro" id="IPR007627">
    <property type="entry name" value="RNA_pol_sigma70_r2"/>
</dbReference>
<proteinExistence type="inferred from homology"/>
<organism evidence="9 10">
    <name type="scientific">Micavibrio aeruginosavorus</name>
    <dbReference type="NCBI Taxonomy" id="349221"/>
    <lineage>
        <taxon>Bacteria</taxon>
        <taxon>Pseudomonadati</taxon>
        <taxon>Bdellovibrionota</taxon>
        <taxon>Bdellovibrionia</taxon>
        <taxon>Bdellovibrionales</taxon>
        <taxon>Pseudobdellovibrionaceae</taxon>
        <taxon>Micavibrio</taxon>
    </lineage>
</organism>
<dbReference type="Pfam" id="PF04542">
    <property type="entry name" value="Sigma70_r2"/>
    <property type="match status" value="1"/>
</dbReference>
<dbReference type="PANTHER" id="PTHR43133">
    <property type="entry name" value="RNA POLYMERASE ECF-TYPE SIGMA FACTO"/>
    <property type="match status" value="1"/>
</dbReference>
<dbReference type="Pfam" id="PF04545">
    <property type="entry name" value="Sigma70_r4"/>
    <property type="match status" value="1"/>
</dbReference>
<dbReference type="PANTHER" id="PTHR43133:SF62">
    <property type="entry name" value="RNA POLYMERASE SIGMA FACTOR SIGZ"/>
    <property type="match status" value="1"/>
</dbReference>
<dbReference type="InterPro" id="IPR039425">
    <property type="entry name" value="RNA_pol_sigma-70-like"/>
</dbReference>
<comment type="caution">
    <text evidence="9">The sequence shown here is derived from an EMBL/GenBank/DDBJ whole genome shotgun (WGS) entry which is preliminary data.</text>
</comment>
<dbReference type="SUPFAM" id="SSF88659">
    <property type="entry name" value="Sigma3 and sigma4 domains of RNA polymerase sigma factors"/>
    <property type="match status" value="1"/>
</dbReference>
<evidence type="ECO:0000256" key="1">
    <source>
        <dbReference type="ARBA" id="ARBA00010641"/>
    </source>
</evidence>
<evidence type="ECO:0000256" key="6">
    <source>
        <dbReference type="RuleBase" id="RU000716"/>
    </source>
</evidence>
<dbReference type="InterPro" id="IPR000838">
    <property type="entry name" value="RNA_pol_sigma70_ECF_CS"/>
</dbReference>
<feature type="domain" description="RNA polymerase sigma-70 region 4" evidence="8">
    <location>
        <begin position="126"/>
        <end position="175"/>
    </location>
</feature>
<dbReference type="InterPro" id="IPR007630">
    <property type="entry name" value="RNA_pol_sigma70_r4"/>
</dbReference>
<dbReference type="InterPro" id="IPR013325">
    <property type="entry name" value="RNA_pol_sigma_r2"/>
</dbReference>
<dbReference type="Gene3D" id="1.10.10.10">
    <property type="entry name" value="Winged helix-like DNA-binding domain superfamily/Winged helix DNA-binding domain"/>
    <property type="match status" value="1"/>
</dbReference>
<feature type="domain" description="RNA polymerase sigma-70 region 2" evidence="7">
    <location>
        <begin position="25"/>
        <end position="91"/>
    </location>
</feature>